<evidence type="ECO:0000256" key="1">
    <source>
        <dbReference type="SAM" id="MobiDB-lite"/>
    </source>
</evidence>
<dbReference type="InterPro" id="IPR011992">
    <property type="entry name" value="EF-hand-dom_pair"/>
</dbReference>
<dbReference type="Gene3D" id="1.10.238.10">
    <property type="entry name" value="EF-hand"/>
    <property type="match status" value="1"/>
</dbReference>
<gene>
    <name evidence="3" type="ORF">SO694_00009211</name>
</gene>
<feature type="domain" description="EF-hand" evidence="2">
    <location>
        <begin position="96"/>
        <end position="131"/>
    </location>
</feature>
<proteinExistence type="predicted"/>
<dbReference type="EMBL" id="JBBJCI010000031">
    <property type="protein sequence ID" value="KAK7254267.1"/>
    <property type="molecule type" value="Genomic_DNA"/>
</dbReference>
<feature type="region of interest" description="Disordered" evidence="1">
    <location>
        <begin position="212"/>
        <end position="236"/>
    </location>
</feature>
<comment type="caution">
    <text evidence="3">The sequence shown here is derived from an EMBL/GenBank/DDBJ whole genome shotgun (WGS) entry which is preliminary data.</text>
</comment>
<reference evidence="3 4" key="1">
    <citation type="submission" date="2024-03" db="EMBL/GenBank/DDBJ databases">
        <title>Aureococcus anophagefferens CCMP1851 and Kratosvirus quantuckense: Draft genome of a second virus-susceptible host strain in the model system.</title>
        <authorList>
            <person name="Chase E."/>
            <person name="Truchon A.R."/>
            <person name="Schepens W."/>
            <person name="Wilhelm S.W."/>
        </authorList>
    </citation>
    <scope>NUCLEOTIDE SEQUENCE [LARGE SCALE GENOMIC DNA]</scope>
    <source>
        <strain evidence="3 4">CCMP1851</strain>
    </source>
</reference>
<accession>A0ABR1GE70</accession>
<protein>
    <recommendedName>
        <fullName evidence="2">EF-hand domain-containing protein</fullName>
    </recommendedName>
</protein>
<keyword evidence="4" id="KW-1185">Reference proteome</keyword>
<dbReference type="SUPFAM" id="SSF47473">
    <property type="entry name" value="EF-hand"/>
    <property type="match status" value="1"/>
</dbReference>
<evidence type="ECO:0000259" key="2">
    <source>
        <dbReference type="PROSITE" id="PS50222"/>
    </source>
</evidence>
<evidence type="ECO:0000313" key="4">
    <source>
        <dbReference type="Proteomes" id="UP001363151"/>
    </source>
</evidence>
<sequence>MGNATGAQRKYLVNEVDPTTWRLEHVEAIRERYLAGNHDFGLEKEQLREIVQSVLPHETGDVVEQVLWPRFAEYNSGGEVNVLEVLGGLAVVSHGTLEAKAAFALRVFDFNGQGSLNYDEVCVMLFSMLSGAVLMTRRGDLPQDAGLEPHADRAFARFGKDVTMRLDFDELSQWFGDRVAELCEDRGLDFCDSPMAFLLCFDLVSASMLDEGRPGTGHGDSRPGTSPSRPATGHGDAGMVVALHSEEIGLV</sequence>
<evidence type="ECO:0000313" key="3">
    <source>
        <dbReference type="EMBL" id="KAK7254267.1"/>
    </source>
</evidence>
<name>A0ABR1GE70_AURAN</name>
<dbReference type="InterPro" id="IPR002048">
    <property type="entry name" value="EF_hand_dom"/>
</dbReference>
<dbReference type="PROSITE" id="PS50222">
    <property type="entry name" value="EF_HAND_2"/>
    <property type="match status" value="1"/>
</dbReference>
<organism evidence="3 4">
    <name type="scientific">Aureococcus anophagefferens</name>
    <name type="common">Harmful bloom alga</name>
    <dbReference type="NCBI Taxonomy" id="44056"/>
    <lineage>
        <taxon>Eukaryota</taxon>
        <taxon>Sar</taxon>
        <taxon>Stramenopiles</taxon>
        <taxon>Ochrophyta</taxon>
        <taxon>Pelagophyceae</taxon>
        <taxon>Pelagomonadales</taxon>
        <taxon>Pelagomonadaceae</taxon>
        <taxon>Aureococcus</taxon>
    </lineage>
</organism>
<dbReference type="Proteomes" id="UP001363151">
    <property type="component" value="Unassembled WGS sequence"/>
</dbReference>